<proteinExistence type="predicted"/>
<name>M0IKB3_HALMT</name>
<evidence type="ECO:0000313" key="7">
    <source>
        <dbReference type="Proteomes" id="UP000299011"/>
    </source>
</evidence>
<dbReference type="EMBL" id="AOLO01000015">
    <property type="protein sequence ID" value="ELZ97185.1"/>
    <property type="molecule type" value="Genomic_DNA"/>
</dbReference>
<keyword evidence="2" id="KW-0614">Plasmid</keyword>
<keyword evidence="1" id="KW-0812">Transmembrane</keyword>
<keyword evidence="5" id="KW-1185">Reference proteome</keyword>
<sequence length="161" mass="17930">MRYENKQLTAKQQTILYKKRDNPGWSNTRIANAVGCSDSHVSETLRNYDPEKLNDDGTIPVPVEPDKESAGGRLKWVIISLCAQGWGLLYAFGGPSTEAVTADQALLVFGIAWLIAPVVIFADAQLQHKEYASYRPNRIVWPTIAFCVPTLGTLYYVVKRA</sequence>
<evidence type="ECO:0000313" key="6">
    <source>
        <dbReference type="Proteomes" id="UP000027075"/>
    </source>
</evidence>
<reference evidence="3 5" key="1">
    <citation type="journal article" date="2014" name="PLoS Genet.">
        <title>Phylogenetically driven sequencing of extremely halophilic archaea reveals strategies for static and dynamic osmo-response.</title>
        <authorList>
            <person name="Becker E.A."/>
            <person name="Seitzer P.M."/>
            <person name="Tritt A."/>
            <person name="Larsen D."/>
            <person name="Krusor M."/>
            <person name="Yao A.I."/>
            <person name="Wu D."/>
            <person name="Madern D."/>
            <person name="Eisen J.A."/>
            <person name="Darling A.E."/>
            <person name="Facciotti M.T."/>
        </authorList>
    </citation>
    <scope>NUCLEOTIDE SEQUENCE [LARGE SCALE GENOMIC DNA]</scope>
    <source>
        <strain evidence="3">ATCC 33500</strain>
        <strain evidence="5">ATCC 33500 / DSM 1411 / JCM 8866 / NBRC 14739 / NCIMB 2177 / R-4</strain>
    </source>
</reference>
<keyword evidence="1" id="KW-1133">Transmembrane helix</keyword>
<geneLocation type="plasmid" evidence="4 7">
    <name>pHME505</name>
</geneLocation>
<reference evidence="2 6" key="2">
    <citation type="submission" date="2014-04" db="EMBL/GenBank/DDBJ databases">
        <title>Transcriptional profiles of Haloferax mediterranei on the basis of nitrogen availability.</title>
        <authorList>
            <person name="Bautista V."/>
        </authorList>
    </citation>
    <scope>NUCLEOTIDE SEQUENCE [LARGE SCALE GENOMIC DNA]</scope>
    <source>
        <strain evidence="2">ATCC 33500</strain>
        <strain evidence="6">ATCC 33500 / DSM 1411 / JCM 8866 / NBRC 14739 / NCIMB 2177 / R-4</strain>
        <plasmid evidence="2">HMPLAS1</plasmid>
        <plasmid evidence="6">Plasmid HMPLAS1</plasmid>
    </source>
</reference>
<evidence type="ECO:0000256" key="1">
    <source>
        <dbReference type="SAM" id="Phobius"/>
    </source>
</evidence>
<dbReference type="EMBL" id="CP007554">
    <property type="protein sequence ID" value="AHZ24441.1"/>
    <property type="molecule type" value="Genomic_DNA"/>
</dbReference>
<feature type="transmembrane region" description="Helical" evidence="1">
    <location>
        <begin position="138"/>
        <end position="158"/>
    </location>
</feature>
<accession>M0IKB3</accession>
<dbReference type="GeneID" id="40157959"/>
<dbReference type="Proteomes" id="UP000011603">
    <property type="component" value="Unassembled WGS sequence"/>
</dbReference>
<keyword evidence="1" id="KW-0472">Membrane</keyword>
<evidence type="ECO:0000313" key="3">
    <source>
        <dbReference type="EMBL" id="ELZ97185.1"/>
    </source>
</evidence>
<dbReference type="AlphaFoldDB" id="M0IKB3"/>
<evidence type="ECO:0000313" key="5">
    <source>
        <dbReference type="Proteomes" id="UP000011603"/>
    </source>
</evidence>
<reference evidence="4 7" key="3">
    <citation type="submission" date="2019-04" db="EMBL/GenBank/DDBJ databases">
        <title>Methylomes of two halophilic Archaea, Haloarcula marismortui and Haloferax mediterranei.</title>
        <authorList>
            <person name="DasSarma S."/>
            <person name="DasSarma P."/>
            <person name="DasSarma S."/>
            <person name="Fomenkov A."/>
            <person name="Vincze T."/>
            <person name="Anton B.P."/>
            <person name="Roberts R.J."/>
        </authorList>
    </citation>
    <scope>NUCLEOTIDE SEQUENCE [LARGE SCALE GENOMIC DNA]</scope>
    <source>
        <strain evidence="4">ATCC 33500</strain>
        <strain evidence="7">ATCC 33500 / DSM 1411 / JCM 8866 / NBRC 14739 / NCIMB 2177 / R-4</strain>
        <plasmid evidence="4 7">pHME505</plasmid>
    </source>
</reference>
<geneLocation type="plasmid" evidence="2 6">
    <name>HMPLAS1</name>
</geneLocation>
<feature type="transmembrane region" description="Helical" evidence="1">
    <location>
        <begin position="105"/>
        <end position="126"/>
    </location>
</feature>
<dbReference type="Proteomes" id="UP000027075">
    <property type="component" value="Plasmid HMPLAS1"/>
</dbReference>
<gene>
    <name evidence="2" type="ORF">BM92_16120</name>
    <name evidence="3" type="ORF">C439_17723</name>
    <name evidence="4" type="ORF">E6P09_16040</name>
</gene>
<dbReference type="EMBL" id="CP039140">
    <property type="protein sequence ID" value="QCQ76838.1"/>
    <property type="molecule type" value="Genomic_DNA"/>
</dbReference>
<evidence type="ECO:0000313" key="4">
    <source>
        <dbReference type="EMBL" id="QCQ76838.1"/>
    </source>
</evidence>
<dbReference type="Proteomes" id="UP000299011">
    <property type="component" value="Plasmid pHME505"/>
</dbReference>
<protein>
    <submittedName>
        <fullName evidence="3">Uncharacterized protein</fullName>
    </submittedName>
</protein>
<dbReference type="RefSeq" id="WP_004060743.1">
    <property type="nucleotide sequence ID" value="NC_017944.1"/>
</dbReference>
<organism evidence="3 5">
    <name type="scientific">Haloferax mediterranei (strain ATCC 33500 / DSM 1411 / JCM 8866 / NBRC 14739 / NCIMB 2177 / R-4)</name>
    <name type="common">Halobacterium mediterranei</name>
    <dbReference type="NCBI Taxonomy" id="523841"/>
    <lineage>
        <taxon>Archaea</taxon>
        <taxon>Methanobacteriati</taxon>
        <taxon>Methanobacteriota</taxon>
        <taxon>Stenosarchaea group</taxon>
        <taxon>Halobacteria</taxon>
        <taxon>Halobacteriales</taxon>
        <taxon>Haloferacaceae</taxon>
        <taxon>Haloferax</taxon>
    </lineage>
</organism>
<dbReference type="OrthoDB" id="330534at2157"/>
<evidence type="ECO:0000313" key="2">
    <source>
        <dbReference type="EMBL" id="AHZ24441.1"/>
    </source>
</evidence>